<evidence type="ECO:0000313" key="3">
    <source>
        <dbReference type="Proteomes" id="UP001059380"/>
    </source>
</evidence>
<protein>
    <recommendedName>
        <fullName evidence="4">DUF91 domain-containing protein</fullName>
    </recommendedName>
</protein>
<dbReference type="AlphaFoldDB" id="A0A9J7BTK4"/>
<keyword evidence="3" id="KW-1185">Reference proteome</keyword>
<accession>A0A9J7BTK4</accession>
<organism evidence="2 3">
    <name type="scientific">Occallatibacter riparius</name>
    <dbReference type="NCBI Taxonomy" id="1002689"/>
    <lineage>
        <taxon>Bacteria</taxon>
        <taxon>Pseudomonadati</taxon>
        <taxon>Acidobacteriota</taxon>
        <taxon>Terriglobia</taxon>
        <taxon>Terriglobales</taxon>
        <taxon>Acidobacteriaceae</taxon>
        <taxon>Occallatibacter</taxon>
    </lineage>
</organism>
<feature type="region of interest" description="Disordered" evidence="1">
    <location>
        <begin position="1"/>
        <end position="20"/>
    </location>
</feature>
<dbReference type="Proteomes" id="UP001059380">
    <property type="component" value="Chromosome"/>
</dbReference>
<evidence type="ECO:0000313" key="2">
    <source>
        <dbReference type="EMBL" id="UWZ84325.1"/>
    </source>
</evidence>
<evidence type="ECO:0000256" key="1">
    <source>
        <dbReference type="SAM" id="MobiDB-lite"/>
    </source>
</evidence>
<gene>
    <name evidence="2" type="ORF">MOP44_27735</name>
</gene>
<proteinExistence type="predicted"/>
<dbReference type="KEGG" id="orp:MOP44_27735"/>
<dbReference type="InterPro" id="IPR011856">
    <property type="entry name" value="tRNA_endonuc-like_dom_sf"/>
</dbReference>
<dbReference type="EMBL" id="CP093313">
    <property type="protein sequence ID" value="UWZ84325.1"/>
    <property type="molecule type" value="Genomic_DNA"/>
</dbReference>
<sequence length="540" mass="60356">MLKGPSTARTPAADEPSPAQLAKDIESYVAEHPEAAVLEDGSVIFDMRTAKYSVTESHGRCLLQLWSEERNLVRTVVGVDHRAACLRVSTRRLGAPRPESLEIVPGRDRRTPTARDGQRRNYQRLLERILPRALHGWKVDGMRSAMDLEHSFRPAYVRGRLLKGTSAEAVVGVGSSESGSTIDGILTIGLLWLDYCRQHTDARRHFGGLKVIVPAGSWRVTAERLAWLNHAAADFQLFTLDERTEELAPVDFRDTGNFESRLVHSFSAPDAIERCRAGIDRVLNLLSPGQRDRVELYPRSATEVSLLLHGLDFARVRRGVSATSFTQTDEVTFGAGANETPLNDETEPLCRDLLARLFQSRHPGGLHADPLFRLQPERWLESRLRSNMADLLPGFRNDLVYSQVPALTSGDRGMLDLLTLDQASRLVVMELKADEDLHLPMQALDYWIRVRALNDDRAPGAGGRSLSAFERAGYFAGTEVSPLPPRLLLVGPALRIHPANEPVLRYLSPQIEWELIAVAEQWRQELKVVFRKRREGSGSV</sequence>
<dbReference type="RefSeq" id="WP_260793829.1">
    <property type="nucleotide sequence ID" value="NZ_CP093313.1"/>
</dbReference>
<reference evidence="2" key="1">
    <citation type="submission" date="2021-04" db="EMBL/GenBank/DDBJ databases">
        <title>Phylogenetic analysis of Acidobacteriaceae.</title>
        <authorList>
            <person name="Qiu L."/>
            <person name="Zhang Q."/>
        </authorList>
    </citation>
    <scope>NUCLEOTIDE SEQUENCE</scope>
    <source>
        <strain evidence="2">DSM 25168</strain>
    </source>
</reference>
<evidence type="ECO:0008006" key="4">
    <source>
        <dbReference type="Google" id="ProtNLM"/>
    </source>
</evidence>
<name>A0A9J7BTK4_9BACT</name>
<dbReference type="Gene3D" id="3.40.1350.10">
    <property type="match status" value="1"/>
</dbReference>
<dbReference type="GO" id="GO:0003676">
    <property type="term" value="F:nucleic acid binding"/>
    <property type="evidence" value="ECO:0007669"/>
    <property type="project" value="InterPro"/>
</dbReference>